<dbReference type="AlphaFoldDB" id="A0A316UZQ5"/>
<feature type="region of interest" description="Disordered" evidence="1">
    <location>
        <begin position="613"/>
        <end position="648"/>
    </location>
</feature>
<name>A0A316UZQ5_9BASI</name>
<feature type="compositionally biased region" description="Basic residues" evidence="1">
    <location>
        <begin position="68"/>
        <end position="77"/>
    </location>
</feature>
<evidence type="ECO:0000313" key="2">
    <source>
        <dbReference type="EMBL" id="PWN28655.1"/>
    </source>
</evidence>
<keyword evidence="3" id="KW-1185">Reference proteome</keyword>
<organism evidence="2 3">
    <name type="scientific">Jaminaea rosea</name>
    <dbReference type="NCBI Taxonomy" id="1569628"/>
    <lineage>
        <taxon>Eukaryota</taxon>
        <taxon>Fungi</taxon>
        <taxon>Dikarya</taxon>
        <taxon>Basidiomycota</taxon>
        <taxon>Ustilaginomycotina</taxon>
        <taxon>Exobasidiomycetes</taxon>
        <taxon>Microstromatales</taxon>
        <taxon>Microstromatales incertae sedis</taxon>
        <taxon>Jaminaea</taxon>
    </lineage>
</organism>
<feature type="compositionally biased region" description="Basic residues" evidence="1">
    <location>
        <begin position="85"/>
        <end position="97"/>
    </location>
</feature>
<feature type="compositionally biased region" description="Polar residues" evidence="1">
    <location>
        <begin position="40"/>
        <end position="51"/>
    </location>
</feature>
<evidence type="ECO:0000313" key="3">
    <source>
        <dbReference type="Proteomes" id="UP000245884"/>
    </source>
</evidence>
<feature type="region of interest" description="Disordered" evidence="1">
    <location>
        <begin position="1"/>
        <end position="128"/>
    </location>
</feature>
<dbReference type="Proteomes" id="UP000245884">
    <property type="component" value="Unassembled WGS sequence"/>
</dbReference>
<feature type="compositionally biased region" description="Basic and acidic residues" evidence="1">
    <location>
        <begin position="8"/>
        <end position="35"/>
    </location>
</feature>
<dbReference type="RefSeq" id="XP_025363267.1">
    <property type="nucleotide sequence ID" value="XM_025508831.1"/>
</dbReference>
<dbReference type="GeneID" id="37030654"/>
<protein>
    <submittedName>
        <fullName evidence="2">Uncharacterized protein</fullName>
    </submittedName>
</protein>
<dbReference type="EMBL" id="KZ819665">
    <property type="protein sequence ID" value="PWN28655.1"/>
    <property type="molecule type" value="Genomic_DNA"/>
</dbReference>
<evidence type="ECO:0000256" key="1">
    <source>
        <dbReference type="SAM" id="MobiDB-lite"/>
    </source>
</evidence>
<sequence>MSSNAARKYHESYVFKAQQDKLMSKQPRHASETKIVDGVQRSNTGDFSNIDRSQHEAVETLPADVKKAYKVQKRKDRRSTEKGKKGSKSGRKGKKVAKGPERKATPSEYTAEDVVSAKQLPKDANGQPIYPRFLRGQPFLDNAVASRSSTTSDINPAAWQRGVDGASPMARKIWALLDSGDMDTVRSAKFWLDNFNLSINSTLDKDGRPSRIPGAGVYLGMGIKNGRLAFIYVGRSGSIFYRFVDHLAQAFFNSSRGAKIYGAIRASGSGIFFPLFEDSSPQRYQPQAWEDRAIIEGLWAHPLGFVQEKEALLEARRTFGLPDIGDEVLGCNRTRCFEKPETYARKYSGMVRGDEVLFHLDRLNKMRRLCITATAFGEGLNRARHRARLDSAGDAFLDTLKPLMSGSSGLPIKIPSFSRLYLFFGISIPKIDAVAMQEEDRTSEEWWLVVESGGNSSMPSLTTPDRALFRGLALVAIRCRDVKRVVIRWPRAPTSPYARKPGYSALTMPGKLATDGLLFASGKGEMRLYNRLVYVVTKNEQEAFRRKMGLRKYHDRHASAPLRFGPGRLIESLPVGDVWTRLKGRWERDRVEGKMQHVVKISSELQVYQAGGDANDAARNGDNAGCDGDDGGVDEEEDARSEEAGDDDVAMAEAGNVVGGVWSFRAESNDVPHACIVPGSIWSPPGDGHCGYHVFADAEGMDVEGFREDMFFSLDPSDPDLNARQRRIFPGGKPPTGVLRERFYQRCKPDHWMQTGELIQAARIIRRRTVFVDANNLGNSFRIEHPGSTDDAIGILLSGTRFYGFTPVDDDGGLLPP</sequence>
<feature type="compositionally biased region" description="Low complexity" evidence="1">
    <location>
        <begin position="613"/>
        <end position="626"/>
    </location>
</feature>
<accession>A0A316UZQ5</accession>
<feature type="compositionally biased region" description="Acidic residues" evidence="1">
    <location>
        <begin position="627"/>
        <end position="648"/>
    </location>
</feature>
<gene>
    <name evidence="2" type="ORF">BDZ90DRAFT_274287</name>
</gene>
<reference evidence="2 3" key="1">
    <citation type="journal article" date="2018" name="Mol. Biol. Evol.">
        <title>Broad Genomic Sampling Reveals a Smut Pathogenic Ancestry of the Fungal Clade Ustilaginomycotina.</title>
        <authorList>
            <person name="Kijpornyongpan T."/>
            <person name="Mondo S.J."/>
            <person name="Barry K."/>
            <person name="Sandor L."/>
            <person name="Lee J."/>
            <person name="Lipzen A."/>
            <person name="Pangilinan J."/>
            <person name="LaButti K."/>
            <person name="Hainaut M."/>
            <person name="Henrissat B."/>
            <person name="Grigoriev I.V."/>
            <person name="Spatafora J.W."/>
            <person name="Aime M.C."/>
        </authorList>
    </citation>
    <scope>NUCLEOTIDE SEQUENCE [LARGE SCALE GENOMIC DNA]</scope>
    <source>
        <strain evidence="2 3">MCA 5214</strain>
    </source>
</reference>
<proteinExistence type="predicted"/>